<dbReference type="EMBL" id="BTSX01000005">
    <property type="protein sequence ID" value="GMS99638.1"/>
    <property type="molecule type" value="Genomic_DNA"/>
</dbReference>
<keyword evidence="3" id="KW-1185">Reference proteome</keyword>
<evidence type="ECO:0000259" key="1">
    <source>
        <dbReference type="Pfam" id="PF19281"/>
    </source>
</evidence>
<evidence type="ECO:0000313" key="3">
    <source>
        <dbReference type="Proteomes" id="UP001432027"/>
    </source>
</evidence>
<dbReference type="InterPro" id="IPR045545">
    <property type="entry name" value="PHYIP/PHIPL_C"/>
</dbReference>
<feature type="domain" description="Phytanoyl-CoA hydroxylase-interacting protein-like C-terminal" evidence="1">
    <location>
        <begin position="222"/>
        <end position="373"/>
    </location>
</feature>
<dbReference type="PANTHER" id="PTHR15698:SF4">
    <property type="entry name" value="PHYTANOYL-COA HYDROXYLASE-INTERACTING PROTEIN-LIKE C-TERMINAL DOMAIN-CONTAINING PROTEIN"/>
    <property type="match status" value="1"/>
</dbReference>
<comment type="caution">
    <text evidence="2">The sequence shown here is derived from an EMBL/GenBank/DDBJ whole genome shotgun (WGS) entry which is preliminary data.</text>
</comment>
<dbReference type="GO" id="GO:0005737">
    <property type="term" value="C:cytoplasm"/>
    <property type="evidence" value="ECO:0007669"/>
    <property type="project" value="TreeGrafter"/>
</dbReference>
<protein>
    <recommendedName>
        <fullName evidence="1">Phytanoyl-CoA hydroxylase-interacting protein-like C-terminal domain-containing protein</fullName>
    </recommendedName>
</protein>
<dbReference type="AlphaFoldDB" id="A0AAV5TZL3"/>
<proteinExistence type="predicted"/>
<organism evidence="2 3">
    <name type="scientific">Pristionchus entomophagus</name>
    <dbReference type="NCBI Taxonomy" id="358040"/>
    <lineage>
        <taxon>Eukaryota</taxon>
        <taxon>Metazoa</taxon>
        <taxon>Ecdysozoa</taxon>
        <taxon>Nematoda</taxon>
        <taxon>Chromadorea</taxon>
        <taxon>Rhabditida</taxon>
        <taxon>Rhabditina</taxon>
        <taxon>Diplogasteromorpha</taxon>
        <taxon>Diplogasteroidea</taxon>
        <taxon>Neodiplogasteridae</taxon>
        <taxon>Pristionchus</taxon>
    </lineage>
</organism>
<gene>
    <name evidence="2" type="ORF">PENTCL1PPCAC_21813</name>
</gene>
<sequence length="376" mass="42161">PSHGAMFYGNPNNGPSIDGVDAGYPCMQRPPLLPNPVVQPMVPPGYNEEYAKWAQWNSHVPMNPTTAWRNQAAAAPRPTPYDRPFTAANRVPYGGRPFVPRGPSSGRITTLGAAAVPSPLNQKNAYDLHYNGPVQSLDFDVNVSSTKLDIIWKAPHVSGQITYEMSVAEGRNFPFVLFFPAHHTRHSLRVKAGMLYFISITARIAANGATVAQGQKEIKAIFSEAELRVLYDNAVKHTGTDMHPFEIIYRCKPKMYWDNIHHNCFGVMEKYMKDDNGQPANMINGVISGLFFSAHLLLNGQLPTRSCFGNVRMMVQAVMFLDPSTVNIYFADFYCFKQAHYVTIVVARKGSDSDIHSQKYLIQLNMRDNPWLKYMV</sequence>
<feature type="non-terminal residue" evidence="2">
    <location>
        <position position="376"/>
    </location>
</feature>
<dbReference type="Pfam" id="PF19281">
    <property type="entry name" value="PHYHIP_C"/>
    <property type="match status" value="1"/>
</dbReference>
<dbReference type="PANTHER" id="PTHR15698">
    <property type="entry name" value="PROTEIN CBG15099"/>
    <property type="match status" value="1"/>
</dbReference>
<dbReference type="InterPro" id="IPR042868">
    <property type="entry name" value="PHYHIP/PHYHIPL"/>
</dbReference>
<name>A0AAV5TZL3_9BILA</name>
<evidence type="ECO:0000313" key="2">
    <source>
        <dbReference type="EMBL" id="GMS99638.1"/>
    </source>
</evidence>
<dbReference type="Proteomes" id="UP001432027">
    <property type="component" value="Unassembled WGS sequence"/>
</dbReference>
<accession>A0AAV5TZL3</accession>
<reference evidence="2" key="1">
    <citation type="submission" date="2023-10" db="EMBL/GenBank/DDBJ databases">
        <title>Genome assembly of Pristionchus species.</title>
        <authorList>
            <person name="Yoshida K."/>
            <person name="Sommer R.J."/>
        </authorList>
    </citation>
    <scope>NUCLEOTIDE SEQUENCE</scope>
    <source>
        <strain evidence="2">RS0144</strain>
    </source>
</reference>
<feature type="non-terminal residue" evidence="2">
    <location>
        <position position="1"/>
    </location>
</feature>